<dbReference type="EMBL" id="WWSH01000002">
    <property type="protein sequence ID" value="MZK09255.1"/>
    <property type="molecule type" value="Genomic_DNA"/>
</dbReference>
<dbReference type="SUPFAM" id="SSF53901">
    <property type="entry name" value="Thiolase-like"/>
    <property type="match status" value="1"/>
</dbReference>
<dbReference type="Proteomes" id="UP000446719">
    <property type="component" value="Unassembled WGS sequence"/>
</dbReference>
<protein>
    <submittedName>
        <fullName evidence="1">Stage V sporulation protein AD</fullName>
    </submittedName>
</protein>
<dbReference type="Gene3D" id="3.40.47.40">
    <property type="entry name" value="Stage V sporulation protein AD"/>
    <property type="match status" value="1"/>
</dbReference>
<evidence type="ECO:0000313" key="7">
    <source>
        <dbReference type="Proteomes" id="UP000095597"/>
    </source>
</evidence>
<dbReference type="Proteomes" id="UP000095380">
    <property type="component" value="Unassembled WGS sequence"/>
</dbReference>
<dbReference type="InterPro" id="IPR038369">
    <property type="entry name" value="SpoVAD_sf"/>
</dbReference>
<dbReference type="EMBL" id="CYYM01000001">
    <property type="protein sequence ID" value="CUN41986.1"/>
    <property type="molecule type" value="Genomic_DNA"/>
</dbReference>
<dbReference type="NCBIfam" id="NF006160">
    <property type="entry name" value="PRK08304.1"/>
    <property type="match status" value="1"/>
</dbReference>
<evidence type="ECO:0000313" key="4">
    <source>
        <dbReference type="EMBL" id="MZK17257.1"/>
    </source>
</evidence>
<dbReference type="AlphaFoldDB" id="A0A173UWT4"/>
<dbReference type="eggNOG" id="COG0183">
    <property type="taxonomic scope" value="Bacteria"/>
</dbReference>
<gene>
    <name evidence="1" type="primary">spoVAD</name>
    <name evidence="2" type="ORF">ERS852408_00260</name>
    <name evidence="1" type="ORF">ERS852573_02384</name>
    <name evidence="5" type="ORF">GT528_00250</name>
    <name evidence="4" type="ORF">GT565_03800</name>
    <name evidence="3" type="ORF">GT576_02580</name>
</gene>
<evidence type="ECO:0000313" key="1">
    <source>
        <dbReference type="EMBL" id="CUN19501.1"/>
    </source>
</evidence>
<evidence type="ECO:0000313" key="3">
    <source>
        <dbReference type="EMBL" id="MZK09255.1"/>
    </source>
</evidence>
<evidence type="ECO:0000313" key="6">
    <source>
        <dbReference type="Proteomes" id="UP000095380"/>
    </source>
</evidence>
<proteinExistence type="predicted"/>
<reference evidence="6 7" key="1">
    <citation type="submission" date="2015-09" db="EMBL/GenBank/DDBJ databases">
        <authorList>
            <consortium name="Pathogen Informatics"/>
        </authorList>
    </citation>
    <scope>NUCLEOTIDE SEQUENCE [LARGE SCALE GENOMIC DNA]</scope>
    <source>
        <strain evidence="2 6">2789STDY5608851</strain>
        <strain evidence="1 7">2789STDY5834961</strain>
    </source>
</reference>
<evidence type="ECO:0000313" key="10">
    <source>
        <dbReference type="Proteomes" id="UP000472916"/>
    </source>
</evidence>
<organism evidence="1 7">
    <name type="scientific">Dorea longicatena</name>
    <dbReference type="NCBI Taxonomy" id="88431"/>
    <lineage>
        <taxon>Bacteria</taxon>
        <taxon>Bacillati</taxon>
        <taxon>Bacillota</taxon>
        <taxon>Clostridia</taxon>
        <taxon>Lachnospirales</taxon>
        <taxon>Lachnospiraceae</taxon>
        <taxon>Dorea</taxon>
    </lineage>
</organism>
<evidence type="ECO:0000313" key="2">
    <source>
        <dbReference type="EMBL" id="CUN41986.1"/>
    </source>
</evidence>
<evidence type="ECO:0000313" key="8">
    <source>
        <dbReference type="Proteomes" id="UP000446719"/>
    </source>
</evidence>
<dbReference type="Proteomes" id="UP000449249">
    <property type="component" value="Unassembled WGS sequence"/>
</dbReference>
<accession>A0A173UWT4</accession>
<dbReference type="InterPro" id="IPR016039">
    <property type="entry name" value="Thiolase-like"/>
</dbReference>
<dbReference type="RefSeq" id="WP_022415884.1">
    <property type="nucleotide sequence ID" value="NZ_CAXSPU010000006.1"/>
</dbReference>
<sequence>MIKGKQSIAFEVSPYLEESASVVGKKEGEGPLGGMFDMVAEEDLFGENTWEEAESTMQKEACLLALGKAHLAPESIRYLFGGDLLRQGVATSMGVETLQIPMFGLYGACSTSGEALALASMSVAAGYGERMLAVTSSHFGSAEKEFRFPLGYANQRPLSAHWTVTGSGAFIVGKNRSHVRITGVTVGKIVDYGLKDSQNMGACMAPAACDTIIQNLEDFERKETDYDRIITGDLGYVGQSILFDLMRGKEHDIKINHMDCGMTIFDQNLQDTHAGGSGCGCAAATLSAYILPKISRGEWKRVLFVPTGALMSTVSYNEGASVPGIAHGIVLEHC</sequence>
<reference evidence="8 9" key="2">
    <citation type="journal article" date="2019" name="Nat. Med.">
        <title>A library of human gut bacterial isolates paired with longitudinal multiomics data enables mechanistic microbiome research.</title>
        <authorList>
            <person name="Poyet M."/>
            <person name="Groussin M."/>
            <person name="Gibbons S.M."/>
            <person name="Avila-Pacheco J."/>
            <person name="Jiang X."/>
            <person name="Kearney S.M."/>
            <person name="Perrotta A.R."/>
            <person name="Berdy B."/>
            <person name="Zhao S."/>
            <person name="Lieberman T.D."/>
            <person name="Swanson P.K."/>
            <person name="Smith M."/>
            <person name="Roesemann S."/>
            <person name="Alexander J.E."/>
            <person name="Rich S.A."/>
            <person name="Livny J."/>
            <person name="Vlamakis H."/>
            <person name="Clish C."/>
            <person name="Bullock K."/>
            <person name="Deik A."/>
            <person name="Scott J."/>
            <person name="Pierce K.A."/>
            <person name="Xavier R.J."/>
            <person name="Alm E.J."/>
        </authorList>
    </citation>
    <scope>NUCLEOTIDE SEQUENCE [LARGE SCALE GENOMIC DNA]</scope>
    <source>
        <strain evidence="3 9">BIOML-A1</strain>
        <strain evidence="5 10">BIOML-A6</strain>
        <strain evidence="4 8">BIOML-A7</strain>
    </source>
</reference>
<dbReference type="OrthoDB" id="9770068at2"/>
<dbReference type="EMBL" id="CYXO01000016">
    <property type="protein sequence ID" value="CUN19501.1"/>
    <property type="molecule type" value="Genomic_DNA"/>
</dbReference>
<dbReference type="PIRSF" id="PIRSF011570">
    <property type="entry name" value="SpoVAD"/>
    <property type="match status" value="1"/>
</dbReference>
<dbReference type="EMBL" id="WWSB01000003">
    <property type="protein sequence ID" value="MZK17257.1"/>
    <property type="molecule type" value="Genomic_DNA"/>
</dbReference>
<evidence type="ECO:0000313" key="9">
    <source>
        <dbReference type="Proteomes" id="UP000449249"/>
    </source>
</evidence>
<dbReference type="Proteomes" id="UP000095597">
    <property type="component" value="Unassembled WGS sequence"/>
</dbReference>
<dbReference type="GO" id="GO:0016746">
    <property type="term" value="F:acyltransferase activity"/>
    <property type="evidence" value="ECO:0007669"/>
    <property type="project" value="InterPro"/>
</dbReference>
<dbReference type="EMBL" id="WWSC01000001">
    <property type="protein sequence ID" value="MZK40167.1"/>
    <property type="molecule type" value="Genomic_DNA"/>
</dbReference>
<dbReference type="Pfam" id="PF07451">
    <property type="entry name" value="SpoVAD"/>
    <property type="match status" value="1"/>
</dbReference>
<dbReference type="Proteomes" id="UP000472916">
    <property type="component" value="Unassembled WGS sequence"/>
</dbReference>
<dbReference type="InterPro" id="IPR010894">
    <property type="entry name" value="SpoVAD"/>
</dbReference>
<evidence type="ECO:0000313" key="5">
    <source>
        <dbReference type="EMBL" id="MZK40167.1"/>
    </source>
</evidence>
<name>A0A173UWT4_9FIRM</name>